<keyword evidence="3" id="KW-1185">Reference proteome</keyword>
<comment type="caution">
    <text evidence="2">The sequence shown here is derived from an EMBL/GenBank/DDBJ whole genome shotgun (WGS) entry which is preliminary data.</text>
</comment>
<feature type="region of interest" description="Disordered" evidence="1">
    <location>
        <begin position="61"/>
        <end position="87"/>
    </location>
</feature>
<feature type="non-terminal residue" evidence="2">
    <location>
        <position position="1"/>
    </location>
</feature>
<evidence type="ECO:0000256" key="1">
    <source>
        <dbReference type="SAM" id="MobiDB-lite"/>
    </source>
</evidence>
<organism evidence="2 3">
    <name type="scientific">Anabarilius grahami</name>
    <name type="common">Kanglang fish</name>
    <name type="synonym">Barilius grahami</name>
    <dbReference type="NCBI Taxonomy" id="495550"/>
    <lineage>
        <taxon>Eukaryota</taxon>
        <taxon>Metazoa</taxon>
        <taxon>Chordata</taxon>
        <taxon>Craniata</taxon>
        <taxon>Vertebrata</taxon>
        <taxon>Euteleostomi</taxon>
        <taxon>Actinopterygii</taxon>
        <taxon>Neopterygii</taxon>
        <taxon>Teleostei</taxon>
        <taxon>Ostariophysi</taxon>
        <taxon>Cypriniformes</taxon>
        <taxon>Xenocyprididae</taxon>
        <taxon>Xenocypridinae</taxon>
        <taxon>Xenocypridinae incertae sedis</taxon>
        <taxon>Anabarilius</taxon>
    </lineage>
</organism>
<evidence type="ECO:0000313" key="3">
    <source>
        <dbReference type="Proteomes" id="UP000281406"/>
    </source>
</evidence>
<evidence type="ECO:0000313" key="2">
    <source>
        <dbReference type="EMBL" id="ROI16511.1"/>
    </source>
</evidence>
<dbReference type="AlphaFoldDB" id="A0A3N0XID4"/>
<dbReference type="EMBL" id="RJVU01075239">
    <property type="protein sequence ID" value="ROI16511.1"/>
    <property type="molecule type" value="Genomic_DNA"/>
</dbReference>
<protein>
    <submittedName>
        <fullName evidence="2">Uncharacterized protein</fullName>
    </submittedName>
</protein>
<feature type="region of interest" description="Disordered" evidence="1">
    <location>
        <begin position="107"/>
        <end position="150"/>
    </location>
</feature>
<accession>A0A3N0XID4</accession>
<reference evidence="2 3" key="1">
    <citation type="submission" date="2018-10" db="EMBL/GenBank/DDBJ databases">
        <title>Genome assembly for a Yunnan-Guizhou Plateau 3E fish, Anabarilius grahami (Regan), and its evolutionary and genetic applications.</title>
        <authorList>
            <person name="Jiang W."/>
        </authorList>
    </citation>
    <scope>NUCLEOTIDE SEQUENCE [LARGE SCALE GENOMIC DNA]</scope>
    <source>
        <strain evidence="2">AG-KIZ</strain>
        <tissue evidence="2">Muscle</tissue>
    </source>
</reference>
<sequence>RPKRRRRKTKPAKFPECSALVRPEFRECSASAQPEFPEFSASVQPKFPEFSVPVKSKFPEFSASVQPKPPVKPAAMQTKSSEFPATEPAPVPVGLLIEFEGMNWIPSPDSSPAIHKPASIFSEPAPTASESPLAAANESRAPTPRPCSFT</sequence>
<gene>
    <name evidence="2" type="ORF">DPX16_0072</name>
</gene>
<name>A0A3N0XID4_ANAGA</name>
<dbReference type="Proteomes" id="UP000281406">
    <property type="component" value="Unassembled WGS sequence"/>
</dbReference>
<proteinExistence type="predicted"/>